<feature type="transmembrane region" description="Helical" evidence="1">
    <location>
        <begin position="530"/>
        <end position="550"/>
    </location>
</feature>
<feature type="transmembrane region" description="Helical" evidence="1">
    <location>
        <begin position="104"/>
        <end position="120"/>
    </location>
</feature>
<feature type="transmembrane region" description="Helical" evidence="1">
    <location>
        <begin position="503"/>
        <end position="523"/>
    </location>
</feature>
<dbReference type="AlphaFoldDB" id="A0A1M5AJ20"/>
<feature type="transmembrane region" description="Helical" evidence="1">
    <location>
        <begin position="194"/>
        <end position="211"/>
    </location>
</feature>
<dbReference type="InterPro" id="IPR018580">
    <property type="entry name" value="Uncharacterised_YfhO"/>
</dbReference>
<dbReference type="PANTHER" id="PTHR38454">
    <property type="entry name" value="INTEGRAL MEMBRANE PROTEIN-RELATED"/>
    <property type="match status" value="1"/>
</dbReference>
<gene>
    <name evidence="2" type="ORF">SAMN05444377_10692</name>
</gene>
<keyword evidence="1" id="KW-0472">Membrane</keyword>
<feature type="transmembrane region" description="Helical" evidence="1">
    <location>
        <begin position="371"/>
        <end position="388"/>
    </location>
</feature>
<feature type="transmembrane region" description="Helical" evidence="1">
    <location>
        <begin position="408"/>
        <end position="433"/>
    </location>
</feature>
<proteinExistence type="predicted"/>
<feature type="transmembrane region" description="Helical" evidence="1">
    <location>
        <begin position="153"/>
        <end position="174"/>
    </location>
</feature>
<feature type="transmembrane region" description="Helical" evidence="1">
    <location>
        <begin position="345"/>
        <end position="364"/>
    </location>
</feature>
<protein>
    <submittedName>
        <fullName evidence="2">Membrane protein YfhO</fullName>
    </submittedName>
</protein>
<dbReference type="Pfam" id="PF09586">
    <property type="entry name" value="YfhO"/>
    <property type="match status" value="1"/>
</dbReference>
<feature type="transmembrane region" description="Helical" evidence="1">
    <location>
        <begin position="790"/>
        <end position="809"/>
    </location>
</feature>
<feature type="transmembrane region" description="Helical" evidence="1">
    <location>
        <begin position="223"/>
        <end position="246"/>
    </location>
</feature>
<feature type="transmembrane region" description="Helical" evidence="1">
    <location>
        <begin position="12"/>
        <end position="33"/>
    </location>
</feature>
<keyword evidence="3" id="KW-1185">Reference proteome</keyword>
<feature type="transmembrane region" description="Helical" evidence="1">
    <location>
        <begin position="445"/>
        <end position="462"/>
    </location>
</feature>
<sequence>MQKIQAYLQKGYPHLLAISGFILVAVIYFYPILQGRKIYQSDIVQYTGMAKEQNDFRATYDTEPYWTNSAFGGMPTYQLGAKYPHDYIGAIDDIVRFLPRPADYLWLYFIGFYVLMLVLKTDPLKAFFGALAFGFSTYLIVILGVGHNAKAHAIAYMPLVVAGVLGVFQKRYLWGGILTLFAVALEINANHFQMTYYLLIILLGLGIYYGIKMLREKDFNALWKTAATFVIALILAIGANATSLLATQEYAQFSTRGKSTLQLEPDGKPKTDKATLDRSYITEYSYGIAESLNLIAPRLFGGGNDEKLSDDSSVYQFMLNYGATESEARQFTDAYARTYWGEQPIVAAPAYIGAVVFFLFVLALYHDKRQLKWVFFGGALVSLLLSWGKNFPALTDFFIDYVPLYDKFRAVSSIQVVLELCIPVLAIMGLHAFMTTDAEKRWNNLKKAGLTCLGILLLIFFLKSSFNFSGTLDADLLRMFSEGQDKSFGIGFIDALKADRETLYAADLLRSGFLMALAFVFLWRFSKVKLGAMNTILCVGIVMVIDLVLVDKKYVDSTDFVSAHEVDRPFQATPADEQILQDTTYYRVLDVEGNMSSARASFFHKSIGGYSAVKPRAIQELFDYQIAKNNKEVLDMLNIKYIIQVNEKGEQFPTFNPNANGNAWFVHSIQGVPSDDAVMKSLDTLKTKSVAVYNRNEFKPTTTRFVRDTTARVQLTAYRPNQLTYVSNSKHEGFVVFSEMYYKPGWQAKIDGKSVAYGKVNFALRGMVVPAGKHTITFTFEPQVVKTGSMVSLVSFILIVLLSIVGIYLDRRQQKEHSPS</sequence>
<evidence type="ECO:0000313" key="3">
    <source>
        <dbReference type="Proteomes" id="UP000184147"/>
    </source>
</evidence>
<dbReference type="STRING" id="1124188.SAMN05444377_10692"/>
<evidence type="ECO:0000256" key="1">
    <source>
        <dbReference type="SAM" id="Phobius"/>
    </source>
</evidence>
<keyword evidence="1" id="KW-0812">Transmembrane</keyword>
<dbReference type="PANTHER" id="PTHR38454:SF1">
    <property type="entry name" value="INTEGRAL MEMBRANE PROTEIN"/>
    <property type="match status" value="1"/>
</dbReference>
<reference evidence="2 3" key="1">
    <citation type="submission" date="2016-11" db="EMBL/GenBank/DDBJ databases">
        <authorList>
            <person name="Jaros S."/>
            <person name="Januszkiewicz K."/>
            <person name="Wedrychowicz H."/>
        </authorList>
    </citation>
    <scope>NUCLEOTIDE SEQUENCE [LARGE SCALE GENOMIC DNA]</scope>
    <source>
        <strain evidence="2 3">DSM 25660</strain>
    </source>
</reference>
<keyword evidence="1" id="KW-1133">Transmembrane helix</keyword>
<dbReference type="EMBL" id="FQVQ01000006">
    <property type="protein sequence ID" value="SHF30145.1"/>
    <property type="molecule type" value="Genomic_DNA"/>
</dbReference>
<dbReference type="Proteomes" id="UP000184147">
    <property type="component" value="Unassembled WGS sequence"/>
</dbReference>
<feature type="transmembrane region" description="Helical" evidence="1">
    <location>
        <begin position="126"/>
        <end position="146"/>
    </location>
</feature>
<accession>A0A1M5AJ20</accession>
<name>A0A1M5AJ20_9FLAO</name>
<evidence type="ECO:0000313" key="2">
    <source>
        <dbReference type="EMBL" id="SHF30145.1"/>
    </source>
</evidence>
<organism evidence="2 3">
    <name type="scientific">Flavobacterium fontis</name>
    <dbReference type="NCBI Taxonomy" id="1124188"/>
    <lineage>
        <taxon>Bacteria</taxon>
        <taxon>Pseudomonadati</taxon>
        <taxon>Bacteroidota</taxon>
        <taxon>Flavobacteriia</taxon>
        <taxon>Flavobacteriales</taxon>
        <taxon>Flavobacteriaceae</taxon>
        <taxon>Flavobacterium</taxon>
    </lineage>
</organism>
<dbReference type="OrthoDB" id="9772884at2"/>